<evidence type="ECO:0000256" key="2">
    <source>
        <dbReference type="ARBA" id="ARBA00022630"/>
    </source>
</evidence>
<dbReference type="EMBL" id="BAABLP010000002">
    <property type="protein sequence ID" value="GAA4741574.1"/>
    <property type="molecule type" value="Genomic_DNA"/>
</dbReference>
<proteinExistence type="inferred from homology"/>
<accession>A0ABP8YWH0</accession>
<feature type="domain" description="Glucose-methanol-choline oxidoreductase N-terminal" evidence="5">
    <location>
        <begin position="85"/>
        <end position="304"/>
    </location>
</feature>
<feature type="domain" description="Glucose-methanol-choline oxidoreductase C-terminal" evidence="6">
    <location>
        <begin position="392"/>
        <end position="505"/>
    </location>
</feature>
<reference evidence="8" key="1">
    <citation type="journal article" date="2019" name="Int. J. Syst. Evol. Microbiol.">
        <title>The Global Catalogue of Microorganisms (GCM) 10K type strain sequencing project: providing services to taxonomists for standard genome sequencing and annotation.</title>
        <authorList>
            <consortium name="The Broad Institute Genomics Platform"/>
            <consortium name="The Broad Institute Genome Sequencing Center for Infectious Disease"/>
            <person name="Wu L."/>
            <person name="Ma J."/>
        </authorList>
    </citation>
    <scope>NUCLEOTIDE SEQUENCE [LARGE SCALE GENOMIC DNA]</scope>
    <source>
        <strain evidence="8">JCM 19015</strain>
    </source>
</reference>
<evidence type="ECO:0000313" key="7">
    <source>
        <dbReference type="EMBL" id="GAA4741574.1"/>
    </source>
</evidence>
<evidence type="ECO:0000256" key="4">
    <source>
        <dbReference type="ARBA" id="ARBA00023002"/>
    </source>
</evidence>
<dbReference type="SUPFAM" id="SSF51905">
    <property type="entry name" value="FAD/NAD(P)-binding domain"/>
    <property type="match status" value="1"/>
</dbReference>
<name>A0ABP8YWH0_9MICO</name>
<comment type="caution">
    <text evidence="7">The sequence shown here is derived from an EMBL/GenBank/DDBJ whole genome shotgun (WGS) entry which is preliminary data.</text>
</comment>
<keyword evidence="2" id="KW-0285">Flavoprotein</keyword>
<dbReference type="SUPFAM" id="SSF54373">
    <property type="entry name" value="FAD-linked reductases, C-terminal domain"/>
    <property type="match status" value="1"/>
</dbReference>
<dbReference type="Pfam" id="PF05199">
    <property type="entry name" value="GMC_oxred_C"/>
    <property type="match status" value="1"/>
</dbReference>
<protein>
    <submittedName>
        <fullName evidence="7">Uncharacterized protein</fullName>
    </submittedName>
</protein>
<gene>
    <name evidence="7" type="ORF">GCM10025783_10910</name>
</gene>
<keyword evidence="8" id="KW-1185">Reference proteome</keyword>
<evidence type="ECO:0000259" key="6">
    <source>
        <dbReference type="Pfam" id="PF05199"/>
    </source>
</evidence>
<dbReference type="PANTHER" id="PTHR46056:SF12">
    <property type="entry name" value="LONG-CHAIN-ALCOHOL OXIDASE"/>
    <property type="match status" value="1"/>
</dbReference>
<organism evidence="7 8">
    <name type="scientific">Amnibacterium soli</name>
    <dbReference type="NCBI Taxonomy" id="1282736"/>
    <lineage>
        <taxon>Bacteria</taxon>
        <taxon>Bacillati</taxon>
        <taxon>Actinomycetota</taxon>
        <taxon>Actinomycetes</taxon>
        <taxon>Micrococcales</taxon>
        <taxon>Microbacteriaceae</taxon>
        <taxon>Amnibacterium</taxon>
    </lineage>
</organism>
<evidence type="ECO:0000259" key="5">
    <source>
        <dbReference type="Pfam" id="PF00732"/>
    </source>
</evidence>
<dbReference type="InterPro" id="IPR000172">
    <property type="entry name" value="GMC_OxRdtase_N"/>
</dbReference>
<evidence type="ECO:0000313" key="8">
    <source>
        <dbReference type="Proteomes" id="UP001500121"/>
    </source>
</evidence>
<evidence type="ECO:0000256" key="1">
    <source>
        <dbReference type="ARBA" id="ARBA00010790"/>
    </source>
</evidence>
<dbReference type="InterPro" id="IPR036188">
    <property type="entry name" value="FAD/NAD-bd_sf"/>
</dbReference>
<dbReference type="Pfam" id="PF00732">
    <property type="entry name" value="GMC_oxred_N"/>
    <property type="match status" value="1"/>
</dbReference>
<dbReference type="InterPro" id="IPR007867">
    <property type="entry name" value="GMC_OxRtase_C"/>
</dbReference>
<keyword evidence="3" id="KW-0274">FAD</keyword>
<dbReference type="Gene3D" id="3.50.50.60">
    <property type="entry name" value="FAD/NAD(P)-binding domain"/>
    <property type="match status" value="2"/>
</dbReference>
<sequence length="517" mass="55750">MNLTGMRHYAEHDEVDAVVIGTGAGGAPILARLAQAGLSVVALEAGRNWEPTDHTPDEVDAGSIYWLEERLSGGNDPEAFGGNNSGAGVGGSTLHWGAFCPRPDARDLRLASGEGVGVDWPLTHAELLPYIEEVERFIQVSGPADYPWDPTRRYPLPPVARNSAADAMARGADALGIRTTDSPAAIVSRDVRQPHFGVRHGAINSGATHQGDRVASKASMDVTYLPLAVARGAEIRAEAMVHGLERDAAGRITAVVYRKDGVDHRQRTRNVFLCGGGVESPRLLLNLGLANSSGEVGRNYMAHPAAQVWGRFETPMRMWRGWPSSLISEDMVRPKEKEQDFAGGYLMQSLGVLPIALASNMARSGIRGERLMDLLDGYDSFAGIGVNGECLPYEDNRLTLADEVDAVGLRKARIDFSYGANERALEDHAIATMRAIWEAAGAKDVFVIARSAHSEGTLRMGDDRDASVVDRDGRSHDVDNLYVCDNSVFPSSLIANPALTIMALALRTADRFLSRTS</sequence>
<dbReference type="Proteomes" id="UP001500121">
    <property type="component" value="Unassembled WGS sequence"/>
</dbReference>
<evidence type="ECO:0000256" key="3">
    <source>
        <dbReference type="ARBA" id="ARBA00022827"/>
    </source>
</evidence>
<comment type="similarity">
    <text evidence="1">Belongs to the GMC oxidoreductase family.</text>
</comment>
<dbReference type="PANTHER" id="PTHR46056">
    <property type="entry name" value="LONG-CHAIN-ALCOHOL OXIDASE"/>
    <property type="match status" value="1"/>
</dbReference>
<keyword evidence="4" id="KW-0560">Oxidoreductase</keyword>
<dbReference type="RefSeq" id="WP_345480010.1">
    <property type="nucleotide sequence ID" value="NZ_BAABLP010000002.1"/>
</dbReference>